<dbReference type="SUPFAM" id="SSF55874">
    <property type="entry name" value="ATPase domain of HSP90 chaperone/DNA topoisomerase II/histidine kinase"/>
    <property type="match status" value="1"/>
</dbReference>
<dbReference type="Gene3D" id="1.10.287.130">
    <property type="match status" value="1"/>
</dbReference>
<reference evidence="18" key="1">
    <citation type="submission" date="2020-10" db="EMBL/GenBank/DDBJ databases">
        <authorList>
            <person name="Gilroy R."/>
        </authorList>
    </citation>
    <scope>NUCLEOTIDE SEQUENCE</scope>
    <source>
        <strain evidence="18">CHK157-1446</strain>
    </source>
</reference>
<reference evidence="18" key="2">
    <citation type="journal article" date="2021" name="PeerJ">
        <title>Extensive microbial diversity within the chicken gut microbiome revealed by metagenomics and culture.</title>
        <authorList>
            <person name="Gilroy R."/>
            <person name="Ravi A."/>
            <person name="Getino M."/>
            <person name="Pursley I."/>
            <person name="Horton D.L."/>
            <person name="Alikhan N.F."/>
            <person name="Baker D."/>
            <person name="Gharbi K."/>
            <person name="Hall N."/>
            <person name="Watson M."/>
            <person name="Adriaenssens E.M."/>
            <person name="Foster-Nyarko E."/>
            <person name="Jarju S."/>
            <person name="Secka A."/>
            <person name="Antonio M."/>
            <person name="Oren A."/>
            <person name="Chaudhuri R.R."/>
            <person name="La Ragione R."/>
            <person name="Hildebrand F."/>
            <person name="Pallen M.J."/>
        </authorList>
    </citation>
    <scope>NUCLEOTIDE SEQUENCE</scope>
    <source>
        <strain evidence="18">CHK157-1446</strain>
    </source>
</reference>
<keyword evidence="5" id="KW-0597">Phosphoprotein</keyword>
<dbReference type="SUPFAM" id="SSF158472">
    <property type="entry name" value="HAMP domain-like"/>
    <property type="match status" value="1"/>
</dbReference>
<dbReference type="Gene3D" id="6.10.340.10">
    <property type="match status" value="1"/>
</dbReference>
<dbReference type="Proteomes" id="UP000823982">
    <property type="component" value="Unassembled WGS sequence"/>
</dbReference>
<keyword evidence="6" id="KW-0808">Transferase</keyword>
<evidence type="ECO:0000256" key="10">
    <source>
        <dbReference type="ARBA" id="ARBA00022840"/>
    </source>
</evidence>
<evidence type="ECO:0000259" key="17">
    <source>
        <dbReference type="PROSITE" id="PS50885"/>
    </source>
</evidence>
<sequence length="575" mass="65442">MTTSSHNSRSFKERVCGLGSKIKGFFDSCEKKYDESKAEREAKKQQAAESARVSHDESRKQAADAKAAKAEVKAERAPTLRSTIWFYFSMFTAAILMLIWVFQVATLNQYYEFSMRRKIVKVSTKISLNFDDDDPTAIRSLVEDLAYENGMTIAVTDWNGNEVAVSDFMGGYSVITSNDGYMLFGYRNELLQSYEHRLFKTFQNERFGTTELLYGAVLSSPKINTPGYLIFVNTSLEPINATAEIIREQFVFITLLTFFIALFITVLLSKRLSEPFTHITASANRLAMGDYSTRFNKGSYHEINELADTLNYAADEISKVDRLRNELIANVSHDLRTPLTMIRAYAEMIRDISGDNPEKRNEHLGVIIDETNRLSELVNGLLELSKLQSGKTELHKTSFSCHDFLKSVLSKYQVLSEQKGFEFILEADEDVILYADLGKLKQVMYNFINNAVNYSGDSRRIIVRQINIPGATRIEVRDFGVGIEKEKLPLIFDRYYRDERTKRDVVGSGLGLSIVKELLELHKFRFGVSSEVGSGSAFWFEIKRNDEKDKLKDKDDENKGKNSKSTASQRPDVQS</sequence>
<dbReference type="InterPro" id="IPR036097">
    <property type="entry name" value="HisK_dim/P_sf"/>
</dbReference>
<dbReference type="PROSITE" id="PS50885">
    <property type="entry name" value="HAMP"/>
    <property type="match status" value="1"/>
</dbReference>
<dbReference type="InterPro" id="IPR005467">
    <property type="entry name" value="His_kinase_dom"/>
</dbReference>
<dbReference type="Pfam" id="PF02518">
    <property type="entry name" value="HATPase_c"/>
    <property type="match status" value="1"/>
</dbReference>
<dbReference type="PANTHER" id="PTHR45528:SF1">
    <property type="entry name" value="SENSOR HISTIDINE KINASE CPXA"/>
    <property type="match status" value="1"/>
</dbReference>
<dbReference type="CDD" id="cd00082">
    <property type="entry name" value="HisKA"/>
    <property type="match status" value="1"/>
</dbReference>
<evidence type="ECO:0000256" key="6">
    <source>
        <dbReference type="ARBA" id="ARBA00022679"/>
    </source>
</evidence>
<feature type="region of interest" description="Disordered" evidence="14">
    <location>
        <begin position="37"/>
        <end position="65"/>
    </location>
</feature>
<dbReference type="PROSITE" id="PS50109">
    <property type="entry name" value="HIS_KIN"/>
    <property type="match status" value="1"/>
</dbReference>
<comment type="subcellular location">
    <subcellularLocation>
        <location evidence="2">Cell membrane</location>
        <topology evidence="2">Multi-pass membrane protein</topology>
    </subcellularLocation>
</comment>
<dbReference type="AlphaFoldDB" id="A0A9D1EQ24"/>
<feature type="domain" description="HAMP" evidence="17">
    <location>
        <begin position="270"/>
        <end position="322"/>
    </location>
</feature>
<dbReference type="InterPro" id="IPR003660">
    <property type="entry name" value="HAMP_dom"/>
</dbReference>
<evidence type="ECO:0000256" key="3">
    <source>
        <dbReference type="ARBA" id="ARBA00012438"/>
    </source>
</evidence>
<evidence type="ECO:0000313" key="19">
    <source>
        <dbReference type="Proteomes" id="UP000823982"/>
    </source>
</evidence>
<keyword evidence="12" id="KW-0902">Two-component regulatory system</keyword>
<evidence type="ECO:0000256" key="13">
    <source>
        <dbReference type="ARBA" id="ARBA00023136"/>
    </source>
</evidence>
<feature type="compositionally biased region" description="Basic and acidic residues" evidence="14">
    <location>
        <begin position="550"/>
        <end position="560"/>
    </location>
</feature>
<evidence type="ECO:0000259" key="16">
    <source>
        <dbReference type="PROSITE" id="PS50109"/>
    </source>
</evidence>
<evidence type="ECO:0000256" key="1">
    <source>
        <dbReference type="ARBA" id="ARBA00000085"/>
    </source>
</evidence>
<evidence type="ECO:0000256" key="15">
    <source>
        <dbReference type="SAM" id="Phobius"/>
    </source>
</evidence>
<dbReference type="GO" id="GO:0005886">
    <property type="term" value="C:plasma membrane"/>
    <property type="evidence" value="ECO:0007669"/>
    <property type="project" value="UniProtKB-SubCell"/>
</dbReference>
<dbReference type="Gene3D" id="3.30.565.10">
    <property type="entry name" value="Histidine kinase-like ATPase, C-terminal domain"/>
    <property type="match status" value="1"/>
</dbReference>
<name>A0A9D1EQ24_9FIRM</name>
<feature type="transmembrane region" description="Helical" evidence="15">
    <location>
        <begin position="250"/>
        <end position="268"/>
    </location>
</feature>
<dbReference type="GO" id="GO:0000155">
    <property type="term" value="F:phosphorelay sensor kinase activity"/>
    <property type="evidence" value="ECO:0007669"/>
    <property type="project" value="InterPro"/>
</dbReference>
<evidence type="ECO:0000256" key="7">
    <source>
        <dbReference type="ARBA" id="ARBA00022692"/>
    </source>
</evidence>
<accession>A0A9D1EQ24</accession>
<dbReference type="EC" id="2.7.13.3" evidence="3"/>
<dbReference type="SMART" id="SM00387">
    <property type="entry name" value="HATPase_c"/>
    <property type="match status" value="1"/>
</dbReference>
<dbReference type="InterPro" id="IPR050398">
    <property type="entry name" value="HssS/ArlS-like"/>
</dbReference>
<evidence type="ECO:0000256" key="2">
    <source>
        <dbReference type="ARBA" id="ARBA00004651"/>
    </source>
</evidence>
<dbReference type="EMBL" id="DVIR01000056">
    <property type="protein sequence ID" value="HIS24997.1"/>
    <property type="molecule type" value="Genomic_DNA"/>
</dbReference>
<keyword evidence="8" id="KW-0547">Nucleotide-binding</keyword>
<proteinExistence type="predicted"/>
<keyword evidence="9 18" id="KW-0418">Kinase</keyword>
<dbReference type="PANTHER" id="PTHR45528">
    <property type="entry name" value="SENSOR HISTIDINE KINASE CPXA"/>
    <property type="match status" value="1"/>
</dbReference>
<feature type="domain" description="Histidine kinase" evidence="16">
    <location>
        <begin position="330"/>
        <end position="546"/>
    </location>
</feature>
<evidence type="ECO:0000256" key="9">
    <source>
        <dbReference type="ARBA" id="ARBA00022777"/>
    </source>
</evidence>
<dbReference type="SUPFAM" id="SSF47384">
    <property type="entry name" value="Homodimeric domain of signal transducing histidine kinase"/>
    <property type="match status" value="1"/>
</dbReference>
<dbReference type="FunFam" id="1.10.287.130:FF:000008">
    <property type="entry name" value="Two-component sensor histidine kinase"/>
    <property type="match status" value="1"/>
</dbReference>
<protein>
    <recommendedName>
        <fullName evidence="3">histidine kinase</fullName>
        <ecNumber evidence="3">2.7.13.3</ecNumber>
    </recommendedName>
</protein>
<keyword evidence="10" id="KW-0067">ATP-binding</keyword>
<dbReference type="SMART" id="SM00388">
    <property type="entry name" value="HisKA"/>
    <property type="match status" value="1"/>
</dbReference>
<dbReference type="GO" id="GO:0005524">
    <property type="term" value="F:ATP binding"/>
    <property type="evidence" value="ECO:0007669"/>
    <property type="project" value="UniProtKB-KW"/>
</dbReference>
<keyword evidence="13 15" id="KW-0472">Membrane</keyword>
<comment type="catalytic activity">
    <reaction evidence="1">
        <text>ATP + protein L-histidine = ADP + protein N-phospho-L-histidine.</text>
        <dbReference type="EC" id="2.7.13.3"/>
    </reaction>
</comment>
<keyword evidence="4" id="KW-1003">Cell membrane</keyword>
<keyword evidence="7 15" id="KW-0812">Transmembrane</keyword>
<evidence type="ECO:0000256" key="12">
    <source>
        <dbReference type="ARBA" id="ARBA00023012"/>
    </source>
</evidence>
<dbReference type="CDD" id="cd06225">
    <property type="entry name" value="HAMP"/>
    <property type="match status" value="1"/>
</dbReference>
<keyword evidence="11 15" id="KW-1133">Transmembrane helix</keyword>
<evidence type="ECO:0000256" key="8">
    <source>
        <dbReference type="ARBA" id="ARBA00022741"/>
    </source>
</evidence>
<dbReference type="Pfam" id="PF00672">
    <property type="entry name" value="HAMP"/>
    <property type="match status" value="1"/>
</dbReference>
<feature type="region of interest" description="Disordered" evidence="14">
    <location>
        <begin position="550"/>
        <end position="575"/>
    </location>
</feature>
<organism evidence="18 19">
    <name type="scientific">Candidatus Faeciplasma gallinarum</name>
    <dbReference type="NCBI Taxonomy" id="2840799"/>
    <lineage>
        <taxon>Bacteria</taxon>
        <taxon>Bacillati</taxon>
        <taxon>Bacillota</taxon>
        <taxon>Clostridia</taxon>
        <taxon>Eubacteriales</taxon>
        <taxon>Oscillospiraceae</taxon>
        <taxon>Oscillospiraceae incertae sedis</taxon>
        <taxon>Candidatus Faeciplasma</taxon>
    </lineage>
</organism>
<feature type="transmembrane region" description="Helical" evidence="15">
    <location>
        <begin position="84"/>
        <end position="107"/>
    </location>
</feature>
<feature type="compositionally biased region" description="Polar residues" evidence="14">
    <location>
        <begin position="565"/>
        <end position="575"/>
    </location>
</feature>
<evidence type="ECO:0000256" key="5">
    <source>
        <dbReference type="ARBA" id="ARBA00022553"/>
    </source>
</evidence>
<evidence type="ECO:0000256" key="11">
    <source>
        <dbReference type="ARBA" id="ARBA00022989"/>
    </source>
</evidence>
<dbReference type="InterPro" id="IPR003594">
    <property type="entry name" value="HATPase_dom"/>
</dbReference>
<dbReference type="InterPro" id="IPR004358">
    <property type="entry name" value="Sig_transdc_His_kin-like_C"/>
</dbReference>
<dbReference type="InterPro" id="IPR003661">
    <property type="entry name" value="HisK_dim/P_dom"/>
</dbReference>
<gene>
    <name evidence="18" type="ORF">IAD01_06315</name>
</gene>
<evidence type="ECO:0000256" key="4">
    <source>
        <dbReference type="ARBA" id="ARBA00022475"/>
    </source>
</evidence>
<dbReference type="Pfam" id="PF00512">
    <property type="entry name" value="HisKA"/>
    <property type="match status" value="1"/>
</dbReference>
<evidence type="ECO:0000256" key="14">
    <source>
        <dbReference type="SAM" id="MobiDB-lite"/>
    </source>
</evidence>
<evidence type="ECO:0000313" key="18">
    <source>
        <dbReference type="EMBL" id="HIS24997.1"/>
    </source>
</evidence>
<comment type="caution">
    <text evidence="18">The sequence shown here is derived from an EMBL/GenBank/DDBJ whole genome shotgun (WGS) entry which is preliminary data.</text>
</comment>
<dbReference type="PRINTS" id="PR00344">
    <property type="entry name" value="BCTRLSENSOR"/>
</dbReference>
<dbReference type="InterPro" id="IPR036890">
    <property type="entry name" value="HATPase_C_sf"/>
</dbReference>